<evidence type="ECO:0000256" key="2">
    <source>
        <dbReference type="PIRSR" id="PIRSR605511-2"/>
    </source>
</evidence>
<feature type="binding site" evidence="2">
    <location>
        <position position="174"/>
    </location>
    <ligand>
        <name>a divalent metal cation</name>
        <dbReference type="ChEBI" id="CHEBI:60240"/>
    </ligand>
</feature>
<proteinExistence type="predicted"/>
<dbReference type="InterPro" id="IPR051262">
    <property type="entry name" value="SMP-30/CGR1_Lactonase"/>
</dbReference>
<comment type="caution">
    <text evidence="4">The sequence shown here is derived from an EMBL/GenBank/DDBJ whole genome shotgun (WGS) entry which is preliminary data.</text>
</comment>
<dbReference type="EMBL" id="PHIG01000020">
    <property type="protein sequence ID" value="PJK30674.1"/>
    <property type="molecule type" value="Genomic_DNA"/>
</dbReference>
<comment type="cofactor">
    <cofactor evidence="2">
        <name>Zn(2+)</name>
        <dbReference type="ChEBI" id="CHEBI:29105"/>
    </cofactor>
    <text evidence="2">Binds 1 divalent metal cation per subunit.</text>
</comment>
<dbReference type="OrthoDB" id="30052at2"/>
<keyword evidence="2" id="KW-0862">Zinc</keyword>
<evidence type="ECO:0000313" key="5">
    <source>
        <dbReference type="Proteomes" id="UP000229498"/>
    </source>
</evidence>
<protein>
    <submittedName>
        <fullName evidence="4">Gluconolaconase</fullName>
    </submittedName>
</protein>
<dbReference type="Proteomes" id="UP000229498">
    <property type="component" value="Unassembled WGS sequence"/>
</dbReference>
<feature type="binding site" evidence="2">
    <location>
        <position position="230"/>
    </location>
    <ligand>
        <name>a divalent metal cation</name>
        <dbReference type="ChEBI" id="CHEBI:60240"/>
    </ligand>
</feature>
<evidence type="ECO:0000259" key="3">
    <source>
        <dbReference type="Pfam" id="PF08450"/>
    </source>
</evidence>
<sequence length="307" mass="32588">MIEFVEVTSGLQFPEGPICMADGSVILVEIARGTLSRVTPDGRIDVIAETGGGPNGAAIGPDGKCYICNNGGFSWSREGPDGEYMRPTGPAPGYSNGWIERVDLDTGEVEVLYETCDGHPLQGPNDIVFDSDGGFWFTDLGKRHPRRIDLGGVYYARADSSEIREVVHPLITPNGIGLSPDGKRLYVAETEPARVLAWDVTAPGELRMDPWPAHGGGDVLAAPEGYQRYDSLAVEANGNICVATLIRGGITIISPDGSSVEHLGLPDPMTTNICFGGADLEKAFITLSATGRLVACDWPRPGAALAF</sequence>
<gene>
    <name evidence="4" type="ORF">CVT23_05555</name>
</gene>
<dbReference type="InterPro" id="IPR005511">
    <property type="entry name" value="SMP-30"/>
</dbReference>
<accession>A0A2M9G4P9</accession>
<dbReference type="AlphaFoldDB" id="A0A2M9G4P9"/>
<dbReference type="RefSeq" id="WP_109792803.1">
    <property type="nucleotide sequence ID" value="NZ_PHIG01000020.1"/>
</dbReference>
<dbReference type="Pfam" id="PF08450">
    <property type="entry name" value="SGL"/>
    <property type="match status" value="1"/>
</dbReference>
<feature type="domain" description="SMP-30/Gluconolactonase/LRE-like region" evidence="3">
    <location>
        <begin position="13"/>
        <end position="287"/>
    </location>
</feature>
<feature type="active site" description="Proton donor/acceptor" evidence="1">
    <location>
        <position position="230"/>
    </location>
</feature>
<dbReference type="InterPro" id="IPR011042">
    <property type="entry name" value="6-blade_b-propeller_TolB-like"/>
</dbReference>
<dbReference type="PANTHER" id="PTHR47572">
    <property type="entry name" value="LIPOPROTEIN-RELATED"/>
    <property type="match status" value="1"/>
</dbReference>
<dbReference type="PANTHER" id="PTHR47572:SF5">
    <property type="entry name" value="BLR2277 PROTEIN"/>
    <property type="match status" value="1"/>
</dbReference>
<dbReference type="GO" id="GO:0046872">
    <property type="term" value="F:metal ion binding"/>
    <property type="evidence" value="ECO:0007669"/>
    <property type="project" value="UniProtKB-KW"/>
</dbReference>
<evidence type="ECO:0000256" key="1">
    <source>
        <dbReference type="PIRSR" id="PIRSR605511-1"/>
    </source>
</evidence>
<dbReference type="PRINTS" id="PR01790">
    <property type="entry name" value="SMP30FAMILY"/>
</dbReference>
<dbReference type="Gene3D" id="2.120.10.30">
    <property type="entry name" value="TolB, C-terminal domain"/>
    <property type="match status" value="1"/>
</dbReference>
<feature type="binding site" evidence="2">
    <location>
        <position position="125"/>
    </location>
    <ligand>
        <name>substrate</name>
    </ligand>
</feature>
<keyword evidence="5" id="KW-1185">Reference proteome</keyword>
<dbReference type="SUPFAM" id="SSF63829">
    <property type="entry name" value="Calcium-dependent phosphotriesterase"/>
    <property type="match status" value="1"/>
</dbReference>
<reference evidence="4 5" key="1">
    <citation type="submission" date="2017-11" db="EMBL/GenBank/DDBJ databases">
        <title>Draft genome sequence of Rhizobiales bacterium SY3-13.</title>
        <authorList>
            <person name="Sun C."/>
        </authorList>
    </citation>
    <scope>NUCLEOTIDE SEQUENCE [LARGE SCALE GENOMIC DNA]</scope>
    <source>
        <strain evidence="4 5">SY3-13</strain>
    </source>
</reference>
<organism evidence="4 5">
    <name type="scientific">Minwuia thermotolerans</name>
    <dbReference type="NCBI Taxonomy" id="2056226"/>
    <lineage>
        <taxon>Bacteria</taxon>
        <taxon>Pseudomonadati</taxon>
        <taxon>Pseudomonadota</taxon>
        <taxon>Alphaproteobacteria</taxon>
        <taxon>Minwuiales</taxon>
        <taxon>Minwuiaceae</taxon>
        <taxon>Minwuia</taxon>
    </lineage>
</organism>
<dbReference type="InterPro" id="IPR013658">
    <property type="entry name" value="SGL"/>
</dbReference>
<keyword evidence="2" id="KW-0479">Metal-binding</keyword>
<evidence type="ECO:0000313" key="4">
    <source>
        <dbReference type="EMBL" id="PJK30674.1"/>
    </source>
</evidence>
<name>A0A2M9G4P9_9PROT</name>